<proteinExistence type="predicted"/>
<dbReference type="PRINTS" id="PR00364">
    <property type="entry name" value="DISEASERSIST"/>
</dbReference>
<dbReference type="FunFam" id="3.40.50.10140:FF:000007">
    <property type="entry name" value="Disease resistance protein (TIR-NBS-LRR class)"/>
    <property type="match status" value="1"/>
</dbReference>
<dbReference type="Gene3D" id="3.80.10.10">
    <property type="entry name" value="Ribonuclease Inhibitor"/>
    <property type="match status" value="2"/>
</dbReference>
<dbReference type="Pfam" id="PF14223">
    <property type="entry name" value="Retrotran_gag_2"/>
    <property type="match status" value="1"/>
</dbReference>
<dbReference type="InterPro" id="IPR000157">
    <property type="entry name" value="TIR_dom"/>
</dbReference>
<dbReference type="Gene3D" id="3.40.50.300">
    <property type="entry name" value="P-loop containing nucleotide triphosphate hydrolases"/>
    <property type="match status" value="1"/>
</dbReference>
<dbReference type="InterPro" id="IPR044974">
    <property type="entry name" value="Disease_R_plants"/>
</dbReference>
<evidence type="ECO:0000259" key="2">
    <source>
        <dbReference type="PROSITE" id="PS50104"/>
    </source>
</evidence>
<evidence type="ECO:0000313" key="3">
    <source>
        <dbReference type="EMBL" id="VDD30407.1"/>
    </source>
</evidence>
<dbReference type="PROSITE" id="PS50104">
    <property type="entry name" value="TIR"/>
    <property type="match status" value="1"/>
</dbReference>
<dbReference type="GO" id="GO:0006952">
    <property type="term" value="P:defense response"/>
    <property type="evidence" value="ECO:0007669"/>
    <property type="project" value="InterPro"/>
</dbReference>
<dbReference type="Gene3D" id="3.40.50.10140">
    <property type="entry name" value="Toll/interleukin-1 receptor homology (TIR) domain"/>
    <property type="match status" value="1"/>
</dbReference>
<dbReference type="GO" id="GO:0007165">
    <property type="term" value="P:signal transduction"/>
    <property type="evidence" value="ECO:0007669"/>
    <property type="project" value="InterPro"/>
</dbReference>
<dbReference type="InterPro" id="IPR032675">
    <property type="entry name" value="LRR_dom_sf"/>
</dbReference>
<keyword evidence="1" id="KW-0520">NAD</keyword>
<dbReference type="InterPro" id="IPR035897">
    <property type="entry name" value="Toll_tir_struct_dom_sf"/>
</dbReference>
<evidence type="ECO:0000256" key="1">
    <source>
        <dbReference type="ARBA" id="ARBA00023027"/>
    </source>
</evidence>
<gene>
    <name evidence="3" type="ORF">BOLC9T55730H</name>
</gene>
<dbReference type="SMART" id="SM00255">
    <property type="entry name" value="TIR"/>
    <property type="match status" value="1"/>
</dbReference>
<accession>A0A3P6DGG7</accession>
<protein>
    <recommendedName>
        <fullName evidence="2">TIR domain-containing protein</fullName>
    </recommendedName>
</protein>
<feature type="domain" description="TIR" evidence="2">
    <location>
        <begin position="1"/>
        <end position="143"/>
    </location>
</feature>
<dbReference type="SUPFAM" id="SSF52058">
    <property type="entry name" value="L domain-like"/>
    <property type="match status" value="1"/>
</dbReference>
<dbReference type="PANTHER" id="PTHR11017">
    <property type="entry name" value="LEUCINE-RICH REPEAT-CONTAINING PROTEIN"/>
    <property type="match status" value="1"/>
</dbReference>
<sequence>MKELDRKLIIAFKDNNIEKSRSLDPELRQAIKDSRIAVVIFSINYASSSWCLNELLEIVKCKEEHGQLVIPVFYRLDPSHVRKQTGDFGKIFDKTCKNKTDDVTILWKGALTDVANILGYHCVTWDNEARMIEEIAKDVLGKLNLSPSYDVEDFVGIEDHIRAMSSLLDLESEEVRMVGIWGPYGISKITIARALFSRLSRRFLSIVFIDKVFISKSMDVYRGANLGDYNVKLHLQRAFLAEVLDKRDIKIDHIGQEDLMVLSIIQNSLETSILEAYSYCETSKELWDTLQKVYGNVSNISRVFEVKRAINTLIQEDTDFDKHFGKFRSLWAELEMLRPGTVDPDVLNVMREQDKVFALLFTLNPGYNDLIKHILRSKELPSLEEVCAQIQKEQGSVGLFGGRGELTMANQAHGGTETKADGTANKGCRNFKLFEKDTRAFYMPTFASNLLSIKRATTDLNCNVIFSPNEVVFQDIETLKLIGKCVTKEDLYLLEDIKHVSNLSSAFTSIPVLDKMVSCSSLVELSSSFQNLNKLKQLDVRNCKNLETLPSGINLQSLEYLVFSGCSRLRSFPDISRNIQYLKLSETSIEELPSNLHLENLTMLCMEGIKNEKLWEGVQPLRPLMTMLLPSLMILFLSDIPSLLELPSLQNLHKLTNLSITGCTNLEVLPTGINLPSLIPLILSG</sequence>
<dbReference type="PANTHER" id="PTHR11017:SF227">
    <property type="entry name" value="DISEASE RESISTANCE PROTEIN RPS6"/>
    <property type="match status" value="1"/>
</dbReference>
<dbReference type="SUPFAM" id="SSF52540">
    <property type="entry name" value="P-loop containing nucleoside triphosphate hydrolases"/>
    <property type="match status" value="1"/>
</dbReference>
<dbReference type="SUPFAM" id="SSF52200">
    <property type="entry name" value="Toll/Interleukin receptor TIR domain"/>
    <property type="match status" value="1"/>
</dbReference>
<dbReference type="InterPro" id="IPR027417">
    <property type="entry name" value="P-loop_NTPase"/>
</dbReference>
<organism evidence="3">
    <name type="scientific">Brassica oleracea</name>
    <name type="common">Wild cabbage</name>
    <dbReference type="NCBI Taxonomy" id="3712"/>
    <lineage>
        <taxon>Eukaryota</taxon>
        <taxon>Viridiplantae</taxon>
        <taxon>Streptophyta</taxon>
        <taxon>Embryophyta</taxon>
        <taxon>Tracheophyta</taxon>
        <taxon>Spermatophyta</taxon>
        <taxon>Magnoliopsida</taxon>
        <taxon>eudicotyledons</taxon>
        <taxon>Gunneridae</taxon>
        <taxon>Pentapetalae</taxon>
        <taxon>rosids</taxon>
        <taxon>malvids</taxon>
        <taxon>Brassicales</taxon>
        <taxon>Brassicaceae</taxon>
        <taxon>Brassiceae</taxon>
        <taxon>Brassica</taxon>
    </lineage>
</organism>
<reference evidence="3" key="1">
    <citation type="submission" date="2018-11" db="EMBL/GenBank/DDBJ databases">
        <authorList>
            <consortium name="Genoscope - CEA"/>
            <person name="William W."/>
        </authorList>
    </citation>
    <scope>NUCLEOTIDE SEQUENCE</scope>
</reference>
<dbReference type="EMBL" id="LR031875">
    <property type="protein sequence ID" value="VDD30407.1"/>
    <property type="molecule type" value="Genomic_DNA"/>
</dbReference>
<dbReference type="Pfam" id="PF01582">
    <property type="entry name" value="TIR"/>
    <property type="match status" value="1"/>
</dbReference>
<dbReference type="AlphaFoldDB" id="A0A3P6DGG7"/>
<name>A0A3P6DGG7_BRAOL</name>